<evidence type="ECO:0000313" key="2">
    <source>
        <dbReference type="Proteomes" id="UP000287651"/>
    </source>
</evidence>
<name>A0A426XLZ7_ENSVE</name>
<organism evidence="1 2">
    <name type="scientific">Ensete ventricosum</name>
    <name type="common">Abyssinian banana</name>
    <name type="synonym">Musa ensete</name>
    <dbReference type="NCBI Taxonomy" id="4639"/>
    <lineage>
        <taxon>Eukaryota</taxon>
        <taxon>Viridiplantae</taxon>
        <taxon>Streptophyta</taxon>
        <taxon>Embryophyta</taxon>
        <taxon>Tracheophyta</taxon>
        <taxon>Spermatophyta</taxon>
        <taxon>Magnoliopsida</taxon>
        <taxon>Liliopsida</taxon>
        <taxon>Zingiberales</taxon>
        <taxon>Musaceae</taxon>
        <taxon>Ensete</taxon>
    </lineage>
</organism>
<proteinExistence type="predicted"/>
<protein>
    <submittedName>
        <fullName evidence="1">Uncharacterized protein</fullName>
    </submittedName>
</protein>
<sequence>MMAVDFDGDVSLAEKEQTILLEPSLKIRLDRTIVPSQDQAPVKNVDLELMPMNLKEEDRYVINHGEDLTAVDFGSYVSLIEKEDIGMARRGDLARGKHSIMDGAEVVARQRKRGDLDGSKRRSDGYSRRSRRCSVSIALWNKMLATSKEKVRSCRWLAEWRIDRARADYHGRSHDAVDRRALLGGEGAVGRRSDPVTIEQRGGARCLYCSSTAVDDASLKEFWVSWFADLGRRVEDDGSECCDWLQWVAAAIGWRQLRGWSPGSLDLRGLPSVEEKSGRRR</sequence>
<dbReference type="AlphaFoldDB" id="A0A426XLZ7"/>
<gene>
    <name evidence="1" type="ORF">B296_00029807</name>
</gene>
<dbReference type="Proteomes" id="UP000287651">
    <property type="component" value="Unassembled WGS sequence"/>
</dbReference>
<accession>A0A426XLZ7</accession>
<reference evidence="1 2" key="1">
    <citation type="journal article" date="2014" name="Agronomy (Basel)">
        <title>A Draft Genome Sequence for Ensete ventricosum, the Drought-Tolerant Tree Against Hunger.</title>
        <authorList>
            <person name="Harrison J."/>
            <person name="Moore K.A."/>
            <person name="Paszkiewicz K."/>
            <person name="Jones T."/>
            <person name="Grant M."/>
            <person name="Ambacheew D."/>
            <person name="Muzemil S."/>
            <person name="Studholme D.J."/>
        </authorList>
    </citation>
    <scope>NUCLEOTIDE SEQUENCE [LARGE SCALE GENOMIC DNA]</scope>
</reference>
<evidence type="ECO:0000313" key="1">
    <source>
        <dbReference type="EMBL" id="RRT40527.1"/>
    </source>
</evidence>
<comment type="caution">
    <text evidence="1">The sequence shown here is derived from an EMBL/GenBank/DDBJ whole genome shotgun (WGS) entry which is preliminary data.</text>
</comment>
<dbReference type="EMBL" id="AMZH03019311">
    <property type="protein sequence ID" value="RRT40527.1"/>
    <property type="molecule type" value="Genomic_DNA"/>
</dbReference>